<dbReference type="GO" id="GO:0032259">
    <property type="term" value="P:methylation"/>
    <property type="evidence" value="ECO:0007669"/>
    <property type="project" value="UniProtKB-KW"/>
</dbReference>
<keyword evidence="1" id="KW-0489">Methyltransferase</keyword>
<organism evidence="1 2">
    <name type="scientific">Patiriisocius marinus</name>
    <dbReference type="NCBI Taxonomy" id="1397112"/>
    <lineage>
        <taxon>Bacteria</taxon>
        <taxon>Pseudomonadati</taxon>
        <taxon>Bacteroidota</taxon>
        <taxon>Flavobacteriia</taxon>
        <taxon>Flavobacteriales</taxon>
        <taxon>Flavobacteriaceae</taxon>
        <taxon>Patiriisocius</taxon>
    </lineage>
</organism>
<keyword evidence="1" id="KW-0808">Transferase</keyword>
<dbReference type="RefSeq" id="WP_151673045.1">
    <property type="nucleotide sequence ID" value="NZ_BKCG01000002.1"/>
</dbReference>
<evidence type="ECO:0000313" key="1">
    <source>
        <dbReference type="EMBL" id="GER58966.1"/>
    </source>
</evidence>
<dbReference type="Gene3D" id="3.40.50.150">
    <property type="entry name" value="Vaccinia Virus protein VP39"/>
    <property type="match status" value="1"/>
</dbReference>
<dbReference type="Proteomes" id="UP000326509">
    <property type="component" value="Unassembled WGS sequence"/>
</dbReference>
<dbReference type="EMBL" id="BKCG01000002">
    <property type="protein sequence ID" value="GER58966.1"/>
    <property type="molecule type" value="Genomic_DNA"/>
</dbReference>
<proteinExistence type="predicted"/>
<evidence type="ECO:0000313" key="2">
    <source>
        <dbReference type="Proteomes" id="UP000326509"/>
    </source>
</evidence>
<keyword evidence="2" id="KW-1185">Reference proteome</keyword>
<dbReference type="SUPFAM" id="SSF53335">
    <property type="entry name" value="S-adenosyl-L-methionine-dependent methyltransferases"/>
    <property type="match status" value="1"/>
</dbReference>
<dbReference type="InterPro" id="IPR029063">
    <property type="entry name" value="SAM-dependent_MTases_sf"/>
</dbReference>
<accession>A0A5J4IVR9</accession>
<sequence length="210" mass="24410">MKPCLLCNKTDTILFYKHKDRTFSKCLTCGSVFLDPLLLPSIKDEQNRYLLHENHVEDQGYILFVTPLIEEITSKIVRNTTGLDFGSGPTPIIALLLSELGYEIKKYDPFFCNKPEVFNLKYDFIVSCEVIEHLHSPLKEFKKLYASLKPGAILFCMTDLLPSKSKFGNWYYKNDFTHVIFYSQENLEWIKDTCGFKSLEITNRVIKLIK</sequence>
<reference evidence="1 2" key="1">
    <citation type="submission" date="2019-08" db="EMBL/GenBank/DDBJ databases">
        <title>Draft genome sequence of Ulvibacter marinus type strain NBRC 109484.</title>
        <authorList>
            <person name="Kawano K."/>
            <person name="Ushijima N."/>
            <person name="Kihara M."/>
            <person name="Itoh H."/>
        </authorList>
    </citation>
    <scope>NUCLEOTIDE SEQUENCE [LARGE SCALE GENOMIC DNA]</scope>
    <source>
        <strain evidence="1 2">NBRC 109484</strain>
    </source>
</reference>
<dbReference type="GO" id="GO:0008168">
    <property type="term" value="F:methyltransferase activity"/>
    <property type="evidence" value="ECO:0007669"/>
    <property type="project" value="UniProtKB-KW"/>
</dbReference>
<dbReference type="AlphaFoldDB" id="A0A5J4IVR9"/>
<comment type="caution">
    <text evidence="1">The sequence shown here is derived from an EMBL/GenBank/DDBJ whole genome shotgun (WGS) entry which is preliminary data.</text>
</comment>
<name>A0A5J4IVR9_9FLAO</name>
<dbReference type="OrthoDB" id="9816564at2"/>
<gene>
    <name evidence="1" type="ORF">ULMA_10740</name>
</gene>
<dbReference type="Pfam" id="PF13489">
    <property type="entry name" value="Methyltransf_23"/>
    <property type="match status" value="1"/>
</dbReference>
<protein>
    <submittedName>
        <fullName evidence="1">2-polyprenyl-3-methyl-5-hydroxy-6-metoxy-1,4-benz oquinol methylase</fullName>
    </submittedName>
</protein>